<organism evidence="7">
    <name type="scientific">Pseudo-nitzschia australis</name>
    <dbReference type="NCBI Taxonomy" id="44445"/>
    <lineage>
        <taxon>Eukaryota</taxon>
        <taxon>Sar</taxon>
        <taxon>Stramenopiles</taxon>
        <taxon>Ochrophyta</taxon>
        <taxon>Bacillariophyta</taxon>
        <taxon>Bacillariophyceae</taxon>
        <taxon>Bacillariophycidae</taxon>
        <taxon>Bacillariales</taxon>
        <taxon>Bacillariaceae</taxon>
        <taxon>Pseudo-nitzschia</taxon>
    </lineage>
</organism>
<dbReference type="InterPro" id="IPR014876">
    <property type="entry name" value="DEK_C"/>
</dbReference>
<sequence>MRPKKKSEVASKELADNEGVEGENVDEEDKDVYDVNNGRGKRKRRESKSYEPDDFTMSSYNAAVKASAIAVGRGKKLGEIAAVKSSINMYKLNTEELLLAYKFVFSNRGTAKKKSMREKLLEFSGYLPPIPKGKYDEERQDEEDKVFETKYATKAFKMNVSQIKTLCVFFSVDYSDKGGKPLKKDAMIDRLLDFLGEPDESLAKKNVSSDTKKKTGPKSKKKRIARDITEAPFSLIRDYKKGKLPSDDAMRQWVKAYVVCIDMETATTKDAVQTATAKFGVDMVIKKARIKELLAEEI</sequence>
<evidence type="ECO:0000256" key="1">
    <source>
        <dbReference type="ARBA" id="ARBA00004123"/>
    </source>
</evidence>
<evidence type="ECO:0000256" key="4">
    <source>
        <dbReference type="ARBA" id="ARBA00023242"/>
    </source>
</evidence>
<dbReference type="GO" id="GO:0005634">
    <property type="term" value="C:nucleus"/>
    <property type="evidence" value="ECO:0007669"/>
    <property type="project" value="UniProtKB-SubCell"/>
</dbReference>
<dbReference type="GO" id="GO:0042393">
    <property type="term" value="F:histone binding"/>
    <property type="evidence" value="ECO:0007669"/>
    <property type="project" value="TreeGrafter"/>
</dbReference>
<dbReference type="PANTHER" id="PTHR13468">
    <property type="entry name" value="DEK PROTEIN"/>
    <property type="match status" value="1"/>
</dbReference>
<keyword evidence="3" id="KW-0238">DNA-binding</keyword>
<name>A0A7S4ALD8_9STRA</name>
<gene>
    <name evidence="7" type="ORF">PAUS00366_LOCUS11808</name>
</gene>
<dbReference type="SUPFAM" id="SSF109715">
    <property type="entry name" value="DEK C-terminal domain"/>
    <property type="match status" value="1"/>
</dbReference>
<dbReference type="PROSITE" id="PS51998">
    <property type="entry name" value="DEK_C"/>
    <property type="match status" value="1"/>
</dbReference>
<keyword evidence="4" id="KW-0539">Nucleus</keyword>
<evidence type="ECO:0000259" key="6">
    <source>
        <dbReference type="PROSITE" id="PS51998"/>
    </source>
</evidence>
<comment type="subcellular location">
    <subcellularLocation>
        <location evidence="1">Nucleus</location>
    </subcellularLocation>
</comment>
<feature type="domain" description="DEK-C" evidence="6">
    <location>
        <begin position="244"/>
        <end position="298"/>
    </location>
</feature>
<keyword evidence="2" id="KW-0156">Chromatin regulator</keyword>
<feature type="region of interest" description="Disordered" evidence="5">
    <location>
        <begin position="1"/>
        <end position="53"/>
    </location>
</feature>
<protein>
    <recommendedName>
        <fullName evidence="6">DEK-C domain-containing protein</fullName>
    </recommendedName>
</protein>
<evidence type="ECO:0000313" key="7">
    <source>
        <dbReference type="EMBL" id="CAE0719054.1"/>
    </source>
</evidence>
<dbReference type="GO" id="GO:2000779">
    <property type="term" value="P:regulation of double-strand break repair"/>
    <property type="evidence" value="ECO:0007669"/>
    <property type="project" value="TreeGrafter"/>
</dbReference>
<dbReference type="InterPro" id="IPR044198">
    <property type="entry name" value="DEK"/>
</dbReference>
<evidence type="ECO:0000256" key="5">
    <source>
        <dbReference type="SAM" id="MobiDB-lite"/>
    </source>
</evidence>
<reference evidence="7" key="1">
    <citation type="submission" date="2021-01" db="EMBL/GenBank/DDBJ databases">
        <authorList>
            <person name="Corre E."/>
            <person name="Pelletier E."/>
            <person name="Niang G."/>
            <person name="Scheremetjew M."/>
            <person name="Finn R."/>
            <person name="Kale V."/>
            <person name="Holt S."/>
            <person name="Cochrane G."/>
            <person name="Meng A."/>
            <person name="Brown T."/>
            <person name="Cohen L."/>
        </authorList>
    </citation>
    <scope>NUCLEOTIDE SEQUENCE</scope>
    <source>
        <strain evidence="7">10249 10 AB</strain>
    </source>
</reference>
<dbReference type="GO" id="GO:0003677">
    <property type="term" value="F:DNA binding"/>
    <property type="evidence" value="ECO:0007669"/>
    <property type="project" value="UniProtKB-KW"/>
</dbReference>
<evidence type="ECO:0000256" key="3">
    <source>
        <dbReference type="ARBA" id="ARBA00023125"/>
    </source>
</evidence>
<feature type="compositionally biased region" description="Acidic residues" evidence="5">
    <location>
        <begin position="16"/>
        <end position="31"/>
    </location>
</feature>
<dbReference type="GO" id="GO:0006325">
    <property type="term" value="P:chromatin organization"/>
    <property type="evidence" value="ECO:0007669"/>
    <property type="project" value="UniProtKB-KW"/>
</dbReference>
<proteinExistence type="predicted"/>
<dbReference type="PANTHER" id="PTHR13468:SF1">
    <property type="entry name" value="PROTEIN DEK"/>
    <property type="match status" value="1"/>
</dbReference>
<evidence type="ECO:0000256" key="2">
    <source>
        <dbReference type="ARBA" id="ARBA00022853"/>
    </source>
</evidence>
<dbReference type="EMBL" id="HBIX01016315">
    <property type="protein sequence ID" value="CAE0719054.1"/>
    <property type="molecule type" value="Transcribed_RNA"/>
</dbReference>
<accession>A0A7S4ALD8</accession>
<dbReference type="AlphaFoldDB" id="A0A7S4ALD8"/>
<feature type="compositionally biased region" description="Basic and acidic residues" evidence="5">
    <location>
        <begin position="1"/>
        <end position="15"/>
    </location>
</feature>